<dbReference type="Pfam" id="PF06877">
    <property type="entry name" value="RraB"/>
    <property type="match status" value="1"/>
</dbReference>
<evidence type="ECO:0000313" key="3">
    <source>
        <dbReference type="EMBL" id="RUO22992.1"/>
    </source>
</evidence>
<dbReference type="SUPFAM" id="SSF89946">
    <property type="entry name" value="Hypothetical protein VC0424"/>
    <property type="match status" value="1"/>
</dbReference>
<gene>
    <name evidence="3" type="ORF">CWE09_13750</name>
</gene>
<dbReference type="Gene3D" id="3.30.70.970">
    <property type="entry name" value="RraB-like"/>
    <property type="match status" value="1"/>
</dbReference>
<dbReference type="EMBL" id="PIPL01000004">
    <property type="protein sequence ID" value="RUO22992.1"/>
    <property type="molecule type" value="Genomic_DNA"/>
</dbReference>
<evidence type="ECO:0000313" key="4">
    <source>
        <dbReference type="Proteomes" id="UP000288293"/>
    </source>
</evidence>
<evidence type="ECO:0000259" key="2">
    <source>
        <dbReference type="Pfam" id="PF06877"/>
    </source>
</evidence>
<feature type="region of interest" description="Disordered" evidence="1">
    <location>
        <begin position="130"/>
        <end position="149"/>
    </location>
</feature>
<dbReference type="NCBIfam" id="NF008393">
    <property type="entry name" value="PRK11191.1"/>
    <property type="match status" value="1"/>
</dbReference>
<protein>
    <submittedName>
        <fullName evidence="3">Ribonuclease E inhibitor RraB</fullName>
    </submittedName>
</protein>
<dbReference type="InterPro" id="IPR009671">
    <property type="entry name" value="RraB_dom"/>
</dbReference>
<dbReference type="AlphaFoldDB" id="A0A432W183"/>
<organism evidence="3 4">
    <name type="scientific">Aliidiomarina minuta</name>
    <dbReference type="NCBI Taxonomy" id="880057"/>
    <lineage>
        <taxon>Bacteria</taxon>
        <taxon>Pseudomonadati</taxon>
        <taxon>Pseudomonadota</taxon>
        <taxon>Gammaproteobacteria</taxon>
        <taxon>Alteromonadales</taxon>
        <taxon>Idiomarinaceae</taxon>
        <taxon>Aliidiomarina</taxon>
    </lineage>
</organism>
<comment type="caution">
    <text evidence="3">The sequence shown here is derived from an EMBL/GenBank/DDBJ whole genome shotgun (WGS) entry which is preliminary data.</text>
</comment>
<accession>A0A432W183</accession>
<feature type="domain" description="Regulator of ribonuclease activity B" evidence="2">
    <location>
        <begin position="23"/>
        <end position="123"/>
    </location>
</feature>
<dbReference type="InterPro" id="IPR036701">
    <property type="entry name" value="RraB-like_sf"/>
</dbReference>
<reference evidence="3 4" key="1">
    <citation type="journal article" date="2011" name="Front. Microbiol.">
        <title>Genomic signatures of strain selection and enhancement in Bacillus atrophaeus var. globigii, a historical biowarfare simulant.</title>
        <authorList>
            <person name="Gibbons H.S."/>
            <person name="Broomall S.M."/>
            <person name="McNew L.A."/>
            <person name="Daligault H."/>
            <person name="Chapman C."/>
            <person name="Bruce D."/>
            <person name="Karavis M."/>
            <person name="Krepps M."/>
            <person name="McGregor P.A."/>
            <person name="Hong C."/>
            <person name="Park K.H."/>
            <person name="Akmal A."/>
            <person name="Feldman A."/>
            <person name="Lin J.S."/>
            <person name="Chang W.E."/>
            <person name="Higgs B.W."/>
            <person name="Demirev P."/>
            <person name="Lindquist J."/>
            <person name="Liem A."/>
            <person name="Fochler E."/>
            <person name="Read T.D."/>
            <person name="Tapia R."/>
            <person name="Johnson S."/>
            <person name="Bishop-Lilly K.A."/>
            <person name="Detter C."/>
            <person name="Han C."/>
            <person name="Sozhamannan S."/>
            <person name="Rosenzweig C.N."/>
            <person name="Skowronski E.W."/>
        </authorList>
    </citation>
    <scope>NUCLEOTIDE SEQUENCE [LARGE SCALE GENOMIC DNA]</scope>
    <source>
        <strain evidence="3 4">MLST1</strain>
    </source>
</reference>
<name>A0A432W183_9GAMM</name>
<dbReference type="Proteomes" id="UP000288293">
    <property type="component" value="Unassembled WGS sequence"/>
</dbReference>
<proteinExistence type="predicted"/>
<evidence type="ECO:0000256" key="1">
    <source>
        <dbReference type="SAM" id="MobiDB-lite"/>
    </source>
</evidence>
<keyword evidence="4" id="KW-1185">Reference proteome</keyword>
<sequence length="149" mass="17024">MQEGLMSDQEFEILDSEQACRAFTRETLNELQEAGAELETVHLIEHHLFSVNFDNLEKAVVELVKKGYEVDDADEVELDDGNTGYCCDILIESPLQQDAINQQTDVIYALVDKFNLEYDGWGTYLPELDDEEDYENENEDEGDDAPVIH</sequence>